<feature type="transmembrane region" description="Helical" evidence="2">
    <location>
        <begin position="6"/>
        <end position="24"/>
    </location>
</feature>
<dbReference type="InterPro" id="IPR036737">
    <property type="entry name" value="OmpA-like_sf"/>
</dbReference>
<accession>A0A4Z0H4R5</accession>
<evidence type="ECO:0000256" key="2">
    <source>
        <dbReference type="SAM" id="Phobius"/>
    </source>
</evidence>
<organism evidence="4 5">
    <name type="scientific">Halobacillus salinus</name>
    <dbReference type="NCBI Taxonomy" id="192814"/>
    <lineage>
        <taxon>Bacteria</taxon>
        <taxon>Bacillati</taxon>
        <taxon>Bacillota</taxon>
        <taxon>Bacilli</taxon>
        <taxon>Bacillales</taxon>
        <taxon>Bacillaceae</taxon>
        <taxon>Halobacillus</taxon>
    </lineage>
</organism>
<dbReference type="AlphaFoldDB" id="A0A4Z0H4R5"/>
<dbReference type="PANTHER" id="PTHR30329">
    <property type="entry name" value="STATOR ELEMENT OF FLAGELLAR MOTOR COMPLEX"/>
    <property type="match status" value="1"/>
</dbReference>
<comment type="caution">
    <text evidence="4">The sequence shown here is derived from an EMBL/GenBank/DDBJ whole genome shotgun (WGS) entry which is preliminary data.</text>
</comment>
<keyword evidence="2" id="KW-1133">Transmembrane helix</keyword>
<dbReference type="CDD" id="cd07185">
    <property type="entry name" value="OmpA_C-like"/>
    <property type="match status" value="1"/>
</dbReference>
<evidence type="ECO:0000256" key="1">
    <source>
        <dbReference type="PROSITE-ProRule" id="PRU00473"/>
    </source>
</evidence>
<evidence type="ECO:0000313" key="5">
    <source>
        <dbReference type="Proteomes" id="UP000297982"/>
    </source>
</evidence>
<dbReference type="SUPFAM" id="SSF103088">
    <property type="entry name" value="OmpA-like"/>
    <property type="match status" value="1"/>
</dbReference>
<dbReference type="InterPro" id="IPR050330">
    <property type="entry name" value="Bact_OuterMem_StrucFunc"/>
</dbReference>
<name>A0A4Z0H4R5_9BACI</name>
<dbReference type="Pfam" id="PF00691">
    <property type="entry name" value="OmpA"/>
    <property type="match status" value="1"/>
</dbReference>
<gene>
    <name evidence="4" type="ORF">E4663_00385</name>
</gene>
<dbReference type="PROSITE" id="PS51123">
    <property type="entry name" value="OMPA_2"/>
    <property type="match status" value="1"/>
</dbReference>
<keyword evidence="1 2" id="KW-0472">Membrane</keyword>
<feature type="domain" description="OmpA-like" evidence="3">
    <location>
        <begin position="65"/>
        <end position="198"/>
    </location>
</feature>
<proteinExistence type="predicted"/>
<evidence type="ECO:0000313" key="4">
    <source>
        <dbReference type="EMBL" id="TGB05412.1"/>
    </source>
</evidence>
<sequence>MSYSDLMSALLLIFALLLMVNMYGNQKEIEAKDKVIEDVIGVKTKLIEELRQTFQDSNLQMEIDPQTGAIRFSNGVFFEYNSSDISKEGRKNLESFVPAYIGILLSEEFRPHISQIIIEGHTDDSGDYLYNLNLSQNRSFAVVNEIMEDDFPEFEYRSELRDIITSNGRSFSEPILNNNGNVDPEKSRRVEFKFRLKDDEVIQKIEELVREDE</sequence>
<dbReference type="EMBL" id="SRJC01000001">
    <property type="protein sequence ID" value="TGB05412.1"/>
    <property type="molecule type" value="Genomic_DNA"/>
</dbReference>
<reference evidence="4 5" key="1">
    <citation type="journal article" date="2003" name="Int. J. Syst. Evol. Microbiol.">
        <title>Halobacillus salinus sp. nov., isolated from a salt lake on the coast of the East Sea in Korea.</title>
        <authorList>
            <person name="Yoon J.H."/>
            <person name="Kang K.H."/>
            <person name="Park Y.H."/>
        </authorList>
    </citation>
    <scope>NUCLEOTIDE SEQUENCE [LARGE SCALE GENOMIC DNA]</scope>
    <source>
        <strain evidence="4 5">HSL-3</strain>
    </source>
</reference>
<keyword evidence="2" id="KW-0812">Transmembrane</keyword>
<dbReference type="PANTHER" id="PTHR30329:SF21">
    <property type="entry name" value="LIPOPROTEIN YIAD-RELATED"/>
    <property type="match status" value="1"/>
</dbReference>
<dbReference type="Gene3D" id="3.30.1330.60">
    <property type="entry name" value="OmpA-like domain"/>
    <property type="match status" value="1"/>
</dbReference>
<evidence type="ECO:0000259" key="3">
    <source>
        <dbReference type="PROSITE" id="PS51123"/>
    </source>
</evidence>
<protein>
    <submittedName>
        <fullName evidence="4">OmpA family protein</fullName>
    </submittedName>
</protein>
<dbReference type="InterPro" id="IPR006665">
    <property type="entry name" value="OmpA-like"/>
</dbReference>
<keyword evidence="5" id="KW-1185">Reference proteome</keyword>
<dbReference type="GO" id="GO:0016020">
    <property type="term" value="C:membrane"/>
    <property type="evidence" value="ECO:0007669"/>
    <property type="project" value="UniProtKB-UniRule"/>
</dbReference>
<dbReference type="Proteomes" id="UP000297982">
    <property type="component" value="Unassembled WGS sequence"/>
</dbReference>